<organism evidence="1 2">
    <name type="scientific">Wickerhamomyces mucosus</name>
    <dbReference type="NCBI Taxonomy" id="1378264"/>
    <lineage>
        <taxon>Eukaryota</taxon>
        <taxon>Fungi</taxon>
        <taxon>Dikarya</taxon>
        <taxon>Ascomycota</taxon>
        <taxon>Saccharomycotina</taxon>
        <taxon>Saccharomycetes</taxon>
        <taxon>Phaffomycetales</taxon>
        <taxon>Wickerhamomycetaceae</taxon>
        <taxon>Wickerhamomyces</taxon>
    </lineage>
</organism>
<accession>A0A9P8PVU2</accession>
<reference evidence="1" key="2">
    <citation type="submission" date="2021-01" db="EMBL/GenBank/DDBJ databases">
        <authorList>
            <person name="Schikora-Tamarit M.A."/>
        </authorList>
    </citation>
    <scope>NUCLEOTIDE SEQUENCE</scope>
    <source>
        <strain evidence="1">CBS6341</strain>
    </source>
</reference>
<dbReference type="AlphaFoldDB" id="A0A9P8PVU2"/>
<keyword evidence="2" id="KW-1185">Reference proteome</keyword>
<evidence type="ECO:0000313" key="1">
    <source>
        <dbReference type="EMBL" id="KAH3678550.1"/>
    </source>
</evidence>
<protein>
    <submittedName>
        <fullName evidence="1">Uncharacterized protein</fullName>
    </submittedName>
</protein>
<sequence>MVGLNEDLFKDGDGDDGVVEIEDEDEFLKKRFVGDITCDSKLAKGFVVEFIELVELNLFNLKEYIEFPGELDESIEFIELYESLLRFICENCSFVLLIKSTSLSKVVSSSSSSLIIEFIMTLLVLFFESYESGNTKLFLIMAFYEIICYD</sequence>
<comment type="caution">
    <text evidence="1">The sequence shown here is derived from an EMBL/GenBank/DDBJ whole genome shotgun (WGS) entry which is preliminary data.</text>
</comment>
<gene>
    <name evidence="1" type="ORF">WICMUC_001359</name>
</gene>
<proteinExistence type="predicted"/>
<evidence type="ECO:0000313" key="2">
    <source>
        <dbReference type="Proteomes" id="UP000769528"/>
    </source>
</evidence>
<dbReference type="Proteomes" id="UP000769528">
    <property type="component" value="Unassembled WGS sequence"/>
</dbReference>
<name>A0A9P8PVU2_9ASCO</name>
<dbReference type="EMBL" id="JAEUBF010000438">
    <property type="protein sequence ID" value="KAH3678550.1"/>
    <property type="molecule type" value="Genomic_DNA"/>
</dbReference>
<reference evidence="1" key="1">
    <citation type="journal article" date="2021" name="Open Biol.">
        <title>Shared evolutionary footprints suggest mitochondrial oxidative damage underlies multiple complex I losses in fungi.</title>
        <authorList>
            <person name="Schikora-Tamarit M.A."/>
            <person name="Marcet-Houben M."/>
            <person name="Nosek J."/>
            <person name="Gabaldon T."/>
        </authorList>
    </citation>
    <scope>NUCLEOTIDE SEQUENCE</scope>
    <source>
        <strain evidence="1">CBS6341</strain>
    </source>
</reference>